<dbReference type="Pfam" id="PF17668">
    <property type="entry name" value="Acetyltransf_17"/>
    <property type="match status" value="1"/>
</dbReference>
<evidence type="ECO:0000256" key="3">
    <source>
        <dbReference type="ARBA" id="ARBA00023315"/>
    </source>
</evidence>
<dbReference type="Gene3D" id="3.30.1050.10">
    <property type="entry name" value="SCP2 sterol-binding domain"/>
    <property type="match status" value="1"/>
</dbReference>
<dbReference type="InterPro" id="IPR000182">
    <property type="entry name" value="GNAT_dom"/>
</dbReference>
<dbReference type="PANTHER" id="PTHR37817">
    <property type="entry name" value="N-ACETYLTRANSFERASE EIS"/>
    <property type="match status" value="1"/>
</dbReference>
<keyword evidence="3 4" id="KW-0012">Acyltransferase</keyword>
<sequence length="438" mass="47399">MHHSLPLDPTSAAAIADAGLRYALVDPGDEAGGVAWVRADVRGFHADDVDHKDAVDNLRAFTDRRMTGVYDDTAASPEIPVATVSSWVTSLTTPGTPEQTQTMDAWAISSVTVSPTHRRRGIARALLEGELRTAVAGGLPLAALTVSEATIYRRFGFACAVLVADWSIDTRRAKWTGPAARGRVQFVERAALRAQADDIERRARRSIPGEVDRWGRRWDEFFGLTPDTEKESKGLRAVRYDDENGEPQGFALFKLKEHESDFSAHTVVVTEFVAVTDDAYAGLWRFLLELDLVTEVRASLRSVDEPLRWMVADARAVRKTAESDHLWLRVLDVPATLTSRRYAAPGSIAFDVRDALGFAAGRFVLSTDASGAAACTASDAPADAEVSLDIAELGALFLGGISAATLRAAGRLTATPDAAAAIDRLFLSPTPPRLGIWF</sequence>
<dbReference type="SUPFAM" id="SSF55718">
    <property type="entry name" value="SCP-like"/>
    <property type="match status" value="1"/>
</dbReference>
<keyword evidence="7" id="KW-1185">Reference proteome</keyword>
<evidence type="ECO:0000259" key="5">
    <source>
        <dbReference type="PROSITE" id="PS51186"/>
    </source>
</evidence>
<accession>A0ABT6KJ90</accession>
<feature type="domain" description="N-acetyltransferase" evidence="5">
    <location>
        <begin position="20"/>
        <end position="178"/>
    </location>
</feature>
<feature type="active site" description="Proton donor" evidence="4">
    <location>
        <position position="152"/>
    </location>
</feature>
<dbReference type="InterPro" id="IPR041380">
    <property type="entry name" value="Acetyltransf_17"/>
</dbReference>
<evidence type="ECO:0000256" key="1">
    <source>
        <dbReference type="ARBA" id="ARBA00009213"/>
    </source>
</evidence>
<dbReference type="CDD" id="cd04301">
    <property type="entry name" value="NAT_SF"/>
    <property type="match status" value="1"/>
</dbReference>
<protein>
    <submittedName>
        <fullName evidence="6">Acetyltransferase</fullName>
    </submittedName>
</protein>
<feature type="binding site" evidence="4">
    <location>
        <begin position="147"/>
        <end position="148"/>
    </location>
    <ligand>
        <name>acetyl-CoA</name>
        <dbReference type="ChEBI" id="CHEBI:57288"/>
    </ligand>
</feature>
<evidence type="ECO:0000256" key="2">
    <source>
        <dbReference type="ARBA" id="ARBA00022679"/>
    </source>
</evidence>
<comment type="subunit">
    <text evidence="4">Homohexamer; trimer of dimers.</text>
</comment>
<dbReference type="Pfam" id="PF13530">
    <property type="entry name" value="SCP2_2"/>
    <property type="match status" value="1"/>
</dbReference>
<dbReference type="PANTHER" id="PTHR37817:SF1">
    <property type="entry name" value="N-ACETYLTRANSFERASE EIS"/>
    <property type="match status" value="1"/>
</dbReference>
<dbReference type="SUPFAM" id="SSF55729">
    <property type="entry name" value="Acyl-CoA N-acyltransferases (Nat)"/>
    <property type="match status" value="1"/>
</dbReference>
<dbReference type="EMBL" id="JARXVQ010000001">
    <property type="protein sequence ID" value="MDH6180048.1"/>
    <property type="molecule type" value="Genomic_DNA"/>
</dbReference>
<dbReference type="Proteomes" id="UP001160142">
    <property type="component" value="Unassembled WGS sequence"/>
</dbReference>
<evidence type="ECO:0000313" key="7">
    <source>
        <dbReference type="Proteomes" id="UP001160142"/>
    </source>
</evidence>
<dbReference type="RefSeq" id="WP_322132415.1">
    <property type="nucleotide sequence ID" value="NZ_CP085036.1"/>
</dbReference>
<organism evidence="6 7">
    <name type="scientific">Antiquaquibacter oligotrophicus</name>
    <dbReference type="NCBI Taxonomy" id="2880260"/>
    <lineage>
        <taxon>Bacteria</taxon>
        <taxon>Bacillati</taxon>
        <taxon>Actinomycetota</taxon>
        <taxon>Actinomycetes</taxon>
        <taxon>Micrococcales</taxon>
        <taxon>Microbacteriaceae</taxon>
        <taxon>Antiquaquibacter</taxon>
    </lineage>
</organism>
<name>A0ABT6KJ90_9MICO</name>
<dbReference type="HAMAP" id="MF_01812">
    <property type="entry name" value="Eis"/>
    <property type="match status" value="1"/>
</dbReference>
<dbReference type="InterPro" id="IPR022902">
    <property type="entry name" value="NAcTrfase_Eis"/>
</dbReference>
<gene>
    <name evidence="6" type="ORF">M2152_000230</name>
</gene>
<keyword evidence="2 4" id="KW-0808">Transferase</keyword>
<reference evidence="6 7" key="1">
    <citation type="submission" date="2023-04" db="EMBL/GenBank/DDBJ databases">
        <title>Genome Encyclopedia of Bacteria and Archaea VI: Functional Genomics of Type Strains.</title>
        <authorList>
            <person name="Whitman W."/>
        </authorList>
    </citation>
    <scope>NUCLEOTIDE SEQUENCE [LARGE SCALE GENOMIC DNA]</scope>
    <source>
        <strain evidence="6 7">SG_E_30_P1</strain>
    </source>
</reference>
<dbReference type="PROSITE" id="PS51186">
    <property type="entry name" value="GNAT"/>
    <property type="match status" value="1"/>
</dbReference>
<comment type="similarity">
    <text evidence="1 4">Belongs to the acetyltransferase Eis family.</text>
</comment>
<feature type="binding site" evidence="4">
    <location>
        <begin position="111"/>
        <end position="113"/>
    </location>
    <ligand>
        <name>acetyl-CoA</name>
        <dbReference type="ChEBI" id="CHEBI:57288"/>
    </ligand>
</feature>
<dbReference type="InterPro" id="IPR051554">
    <property type="entry name" value="Acetyltransferase_Eis"/>
</dbReference>
<dbReference type="InterPro" id="IPR036527">
    <property type="entry name" value="SCP2_sterol-bd_dom_sf"/>
</dbReference>
<dbReference type="Gene3D" id="3.40.630.30">
    <property type="match status" value="2"/>
</dbReference>
<evidence type="ECO:0000313" key="6">
    <source>
        <dbReference type="EMBL" id="MDH6180048.1"/>
    </source>
</evidence>
<feature type="binding site" evidence="4">
    <location>
        <begin position="119"/>
        <end position="124"/>
    </location>
    <ligand>
        <name>acetyl-CoA</name>
        <dbReference type="ChEBI" id="CHEBI:57288"/>
    </ligand>
</feature>
<comment type="caution">
    <text evidence="6">The sequence shown here is derived from an EMBL/GenBank/DDBJ whole genome shotgun (WGS) entry which is preliminary data.</text>
</comment>
<dbReference type="InterPro" id="IPR025559">
    <property type="entry name" value="Eis_dom"/>
</dbReference>
<feature type="active site" description="Proton acceptor; via carboxylate" evidence="4">
    <location>
        <position position="438"/>
    </location>
</feature>
<evidence type="ECO:0000256" key="4">
    <source>
        <dbReference type="HAMAP-Rule" id="MF_01812"/>
    </source>
</evidence>
<dbReference type="InterPro" id="IPR016181">
    <property type="entry name" value="Acyl_CoA_acyltransferase"/>
</dbReference>
<proteinExistence type="inferred from homology"/>
<dbReference type="Pfam" id="PF13527">
    <property type="entry name" value="Acetyltransf_9"/>
    <property type="match status" value="1"/>
</dbReference>